<dbReference type="AlphaFoldDB" id="A0A7S3ZNP7"/>
<protein>
    <submittedName>
        <fullName evidence="1">Uncharacterized protein</fullName>
    </submittedName>
</protein>
<dbReference type="Proteomes" id="UP000789595">
    <property type="component" value="Unassembled WGS sequence"/>
</dbReference>
<dbReference type="EMBL" id="CAKKNE010000005">
    <property type="protein sequence ID" value="CAH0377567.1"/>
    <property type="molecule type" value="Genomic_DNA"/>
</dbReference>
<evidence type="ECO:0000313" key="2">
    <source>
        <dbReference type="EMBL" id="CAH0377567.1"/>
    </source>
</evidence>
<organism evidence="1">
    <name type="scientific">Pelagomonas calceolata</name>
    <dbReference type="NCBI Taxonomy" id="35677"/>
    <lineage>
        <taxon>Eukaryota</taxon>
        <taxon>Sar</taxon>
        <taxon>Stramenopiles</taxon>
        <taxon>Ochrophyta</taxon>
        <taxon>Pelagophyceae</taxon>
        <taxon>Pelagomonadales</taxon>
        <taxon>Pelagomonadaceae</taxon>
        <taxon>Pelagomonas</taxon>
    </lineage>
</organism>
<sequence>MPAVRHARRRRRRLLAALACTLSSANGLTIPVIDKAERAARATLAKWSLEDAKLRRQVQRELRAEALREEALREEGVVGQSVDPEVSGVIQQLSSWAGRVLDEEEYRAARIVESQGAVVRPADAPLDVRGPLGDLEASLSKPIELEEAWANTLDALTQLFASIKQEVDRMISSENTRTERSQALGARLRPLDAPPSLLGDLEGFVDAVYREERARVDSSTIRPQDLPAKRRGPLARAERWLTSFLAEVDRYEKKRANIIKKVAKRPMEAAPESAAGKTERFVNGLARGPMMFRIMVKRVVELLDATVLPNEYDDDPEAEAAFDAALKRGPRR</sequence>
<gene>
    <name evidence="1" type="ORF">PCAL00307_LOCUS4487</name>
    <name evidence="2" type="ORF">PECAL_5P21050</name>
</gene>
<accession>A0A7S3ZNP7</accession>
<reference evidence="2" key="2">
    <citation type="submission" date="2021-11" db="EMBL/GenBank/DDBJ databases">
        <authorList>
            <consortium name="Genoscope - CEA"/>
            <person name="William W."/>
        </authorList>
    </citation>
    <scope>NUCLEOTIDE SEQUENCE</scope>
</reference>
<evidence type="ECO:0000313" key="3">
    <source>
        <dbReference type="Proteomes" id="UP000789595"/>
    </source>
</evidence>
<keyword evidence="3" id="KW-1185">Reference proteome</keyword>
<dbReference type="OrthoDB" id="196037at2759"/>
<evidence type="ECO:0000313" key="1">
    <source>
        <dbReference type="EMBL" id="CAE0689053.1"/>
    </source>
</evidence>
<proteinExistence type="predicted"/>
<dbReference type="EMBL" id="HBIW01005453">
    <property type="protein sequence ID" value="CAE0689053.1"/>
    <property type="molecule type" value="Transcribed_RNA"/>
</dbReference>
<name>A0A7S3ZNP7_9STRA</name>
<reference evidence="1" key="1">
    <citation type="submission" date="2021-01" db="EMBL/GenBank/DDBJ databases">
        <authorList>
            <person name="Corre E."/>
            <person name="Pelletier E."/>
            <person name="Niang G."/>
            <person name="Scheremetjew M."/>
            <person name="Finn R."/>
            <person name="Kale V."/>
            <person name="Holt S."/>
            <person name="Cochrane G."/>
            <person name="Meng A."/>
            <person name="Brown T."/>
            <person name="Cohen L."/>
        </authorList>
    </citation>
    <scope>NUCLEOTIDE SEQUENCE</scope>
    <source>
        <strain evidence="1">CCMP1756</strain>
    </source>
</reference>